<dbReference type="GeneID" id="75691586"/>
<proteinExistence type="predicted"/>
<evidence type="ECO:0000256" key="1">
    <source>
        <dbReference type="SAM" id="Phobius"/>
    </source>
</evidence>
<dbReference type="EMBL" id="MZ130488">
    <property type="protein sequence ID" value="QWM90311.1"/>
    <property type="molecule type" value="Genomic_DNA"/>
</dbReference>
<keyword evidence="1" id="KW-0472">Membrane</keyword>
<dbReference type="RefSeq" id="YP_010359883.1">
    <property type="nucleotide sequence ID" value="NC_062778.1"/>
</dbReference>
<organism evidence="2 3">
    <name type="scientific">uncultured phage cr17_1</name>
    <dbReference type="NCBI Taxonomy" id="2986404"/>
    <lineage>
        <taxon>Viruses</taxon>
        <taxon>Duplodnaviria</taxon>
        <taxon>Heunggongvirae</taxon>
        <taxon>Uroviricota</taxon>
        <taxon>Caudoviricetes</taxon>
        <taxon>Crassvirales</taxon>
        <taxon>Intestiviridae</taxon>
        <taxon>Crudevirinae</taxon>
        <taxon>Endlipuvirus</taxon>
        <taxon>Endlipuvirus intestinihominis</taxon>
    </lineage>
</organism>
<keyword evidence="3" id="KW-1185">Reference proteome</keyword>
<protein>
    <submittedName>
        <fullName evidence="2">Uncharacterized protein</fullName>
    </submittedName>
</protein>
<evidence type="ECO:0000313" key="2">
    <source>
        <dbReference type="EMBL" id="QWM90311.1"/>
    </source>
</evidence>
<feature type="transmembrane region" description="Helical" evidence="1">
    <location>
        <begin position="6"/>
        <end position="25"/>
    </location>
</feature>
<feature type="transmembrane region" description="Helical" evidence="1">
    <location>
        <begin position="70"/>
        <end position="91"/>
    </location>
</feature>
<accession>A0AAE7V4Y7</accession>
<keyword evidence="1" id="KW-0812">Transmembrane</keyword>
<name>A0AAE7V4Y7_9CAUD</name>
<reference evidence="2 3" key="1">
    <citation type="submission" date="2021-04" db="EMBL/GenBank/DDBJ databases">
        <authorList>
            <person name="Shkoporov A.N."/>
            <person name="Stockdale S.R."/>
            <person name="Guerin E."/>
            <person name="Ross R.P."/>
            <person name="Hill C."/>
        </authorList>
    </citation>
    <scope>NUCLEOTIDE SEQUENCE [LARGE SCALE GENOMIC DNA]</scope>
    <source>
        <strain evidence="3">cr17_1</strain>
    </source>
</reference>
<sequence>MITTVTIILIITIIIVSLLFGYYFGKSVGITMAINYIEDKYTNKNKQVSNIFKSILNNYNKIKKTTAAPIIKFLVMFGFNFIMLLLLFLYYEFQC</sequence>
<keyword evidence="1" id="KW-1133">Transmembrane helix</keyword>
<dbReference type="Proteomes" id="UP000827442">
    <property type="component" value="Segment"/>
</dbReference>
<gene>
    <name evidence="2" type="primary">gp_25571</name>
</gene>
<dbReference type="KEGG" id="vg:75691586"/>
<evidence type="ECO:0000313" key="3">
    <source>
        <dbReference type="Proteomes" id="UP000827442"/>
    </source>
</evidence>